<accession>A0A5N3UIF3</accession>
<dbReference type="EMBL" id="VCEB01024314">
    <property type="protein sequence ID" value="KAB0336546.1"/>
    <property type="molecule type" value="Genomic_DNA"/>
</dbReference>
<sequence>AKCTKKVGIMDKYGTHYGASLRKMVKKFEITMGIWLCGLCKKMVAGGAWTYNTIFTITIN</sequence>
<dbReference type="InterPro" id="IPR011331">
    <property type="entry name" value="Ribosomal_eL37/eL43"/>
</dbReference>
<proteinExistence type="inferred from homology"/>
<dbReference type="PANTHER" id="PTHR48160:SF1">
    <property type="entry name" value="LARGE RIBOSOMAL SUBUNIT PROTEIN EL43"/>
    <property type="match status" value="1"/>
</dbReference>
<keyword evidence="3" id="KW-0687">Ribonucleoprotein</keyword>
<dbReference type="InterPro" id="IPR011332">
    <property type="entry name" value="Ribosomal_zn-bd"/>
</dbReference>
<dbReference type="InterPro" id="IPR002674">
    <property type="entry name" value="Ribosomal_eL43"/>
</dbReference>
<dbReference type="Pfam" id="PF01780">
    <property type="entry name" value="Ribosomal_L37ae"/>
    <property type="match status" value="2"/>
</dbReference>
<evidence type="ECO:0000313" key="4">
    <source>
        <dbReference type="EMBL" id="KAB0336546.1"/>
    </source>
</evidence>
<dbReference type="GO" id="GO:0022625">
    <property type="term" value="C:cytosolic large ribosomal subunit"/>
    <property type="evidence" value="ECO:0007669"/>
    <property type="project" value="TreeGrafter"/>
</dbReference>
<comment type="similarity">
    <text evidence="1">Belongs to the eukaryotic ribosomal protein eL43 family.</text>
</comment>
<dbReference type="PANTHER" id="PTHR48160">
    <property type="entry name" value="LARGE RIBOSOMAL SUBUNIT PROTEIN EL43"/>
    <property type="match status" value="1"/>
</dbReference>
<keyword evidence="5" id="KW-1185">Reference proteome</keyword>
<dbReference type="GO" id="GO:0003735">
    <property type="term" value="F:structural constituent of ribosome"/>
    <property type="evidence" value="ECO:0007669"/>
    <property type="project" value="InterPro"/>
</dbReference>
<keyword evidence="2" id="KW-0689">Ribosomal protein</keyword>
<comment type="caution">
    <text evidence="4">The sequence shown here is derived from an EMBL/GenBank/DDBJ whole genome shotgun (WGS) entry which is preliminary data.</text>
</comment>
<evidence type="ECO:0000256" key="2">
    <source>
        <dbReference type="ARBA" id="ARBA00022980"/>
    </source>
</evidence>
<dbReference type="GO" id="GO:0006412">
    <property type="term" value="P:translation"/>
    <property type="evidence" value="ECO:0007669"/>
    <property type="project" value="InterPro"/>
</dbReference>
<organism evidence="4 5">
    <name type="scientific">Muntiacus reevesi</name>
    <name type="common">Reeves' muntjac</name>
    <name type="synonym">Cervus reevesi</name>
    <dbReference type="NCBI Taxonomy" id="9886"/>
    <lineage>
        <taxon>Eukaryota</taxon>
        <taxon>Metazoa</taxon>
        <taxon>Chordata</taxon>
        <taxon>Craniata</taxon>
        <taxon>Vertebrata</taxon>
        <taxon>Euteleostomi</taxon>
        <taxon>Mammalia</taxon>
        <taxon>Eutheria</taxon>
        <taxon>Laurasiatheria</taxon>
        <taxon>Artiodactyla</taxon>
        <taxon>Ruminantia</taxon>
        <taxon>Pecora</taxon>
        <taxon>Cervidae</taxon>
        <taxon>Muntiacinae</taxon>
        <taxon>Muntiacus</taxon>
    </lineage>
</organism>
<reference evidence="4 5" key="1">
    <citation type="submission" date="2019-06" db="EMBL/GenBank/DDBJ databases">
        <title>Discovery of a novel chromosome fission-fusion reversal in muntjac.</title>
        <authorList>
            <person name="Mudd A.B."/>
            <person name="Bredeson J.V."/>
            <person name="Baum R."/>
            <person name="Hockemeyer D."/>
            <person name="Rokhsar D.S."/>
        </authorList>
    </citation>
    <scope>NUCLEOTIDE SEQUENCE [LARGE SCALE GENOMIC DNA]</scope>
    <source>
        <strain evidence="4">UCam_UCB_Mr</strain>
        <tissue evidence="4">Fibroblast cell line</tissue>
    </source>
</reference>
<feature type="non-terminal residue" evidence="4">
    <location>
        <position position="1"/>
    </location>
</feature>
<evidence type="ECO:0000313" key="5">
    <source>
        <dbReference type="Proteomes" id="UP000326062"/>
    </source>
</evidence>
<protein>
    <recommendedName>
        <fullName evidence="6">60S ribosomal protein L37a</fullName>
    </recommendedName>
</protein>
<dbReference type="Proteomes" id="UP000326062">
    <property type="component" value="Unassembled WGS sequence"/>
</dbReference>
<name>A0A5N3UIF3_MUNRE</name>
<evidence type="ECO:0000256" key="3">
    <source>
        <dbReference type="ARBA" id="ARBA00023274"/>
    </source>
</evidence>
<dbReference type="SUPFAM" id="SSF57829">
    <property type="entry name" value="Zn-binding ribosomal proteins"/>
    <property type="match status" value="1"/>
</dbReference>
<dbReference type="Gene3D" id="2.20.25.30">
    <property type="match status" value="2"/>
</dbReference>
<dbReference type="AlphaFoldDB" id="A0A5N3UIF3"/>
<gene>
    <name evidence="4" type="ORF">FD755_025940</name>
</gene>
<evidence type="ECO:0008006" key="6">
    <source>
        <dbReference type="Google" id="ProtNLM"/>
    </source>
</evidence>
<evidence type="ECO:0000256" key="1">
    <source>
        <dbReference type="ARBA" id="ARBA00008672"/>
    </source>
</evidence>